<dbReference type="PANTHER" id="PTHR33420">
    <property type="entry name" value="FIMBRIAL SUBUNIT ELFA-RELATED"/>
    <property type="match status" value="1"/>
</dbReference>
<comment type="subcellular location">
    <subcellularLocation>
        <location evidence="1">Fimbrium</location>
    </subcellularLocation>
</comment>
<keyword evidence="4" id="KW-0281">Fimbrium</keyword>
<evidence type="ECO:0000256" key="4">
    <source>
        <dbReference type="ARBA" id="ARBA00023263"/>
    </source>
</evidence>
<dbReference type="GO" id="GO:0043709">
    <property type="term" value="P:cell adhesion involved in single-species biofilm formation"/>
    <property type="evidence" value="ECO:0007669"/>
    <property type="project" value="TreeGrafter"/>
</dbReference>
<protein>
    <recommendedName>
        <fullName evidence="5">Fimbrial-type adhesion domain-containing protein</fullName>
    </recommendedName>
</protein>
<dbReference type="InterPro" id="IPR000259">
    <property type="entry name" value="Adhesion_dom_fimbrial"/>
</dbReference>
<evidence type="ECO:0000256" key="3">
    <source>
        <dbReference type="ARBA" id="ARBA00022729"/>
    </source>
</evidence>
<dbReference type="SUPFAM" id="SSF49401">
    <property type="entry name" value="Bacterial adhesins"/>
    <property type="match status" value="1"/>
</dbReference>
<dbReference type="InterPro" id="IPR008966">
    <property type="entry name" value="Adhesion_dom_sf"/>
</dbReference>
<dbReference type="STRING" id="2034155.BMI79_15815"/>
<dbReference type="InterPro" id="IPR050263">
    <property type="entry name" value="Bact_Fimbrial_Adh_Pro"/>
</dbReference>
<evidence type="ECO:0000256" key="2">
    <source>
        <dbReference type="ARBA" id="ARBA00006671"/>
    </source>
</evidence>
<evidence type="ECO:0000313" key="7">
    <source>
        <dbReference type="Proteomes" id="UP000216021"/>
    </source>
</evidence>
<evidence type="ECO:0000313" key="6">
    <source>
        <dbReference type="EMBL" id="OMQ21040.1"/>
    </source>
</evidence>
<dbReference type="Proteomes" id="UP000216021">
    <property type="component" value="Unassembled WGS sequence"/>
</dbReference>
<dbReference type="EMBL" id="MOXD01000009">
    <property type="protein sequence ID" value="OMQ21040.1"/>
    <property type="molecule type" value="Genomic_DNA"/>
</dbReference>
<proteinExistence type="inferred from homology"/>
<dbReference type="Pfam" id="PF00419">
    <property type="entry name" value="Fimbrial"/>
    <property type="match status" value="1"/>
</dbReference>
<accession>A0A1S8CGP8</accession>
<evidence type="ECO:0000259" key="5">
    <source>
        <dbReference type="Pfam" id="PF00419"/>
    </source>
</evidence>
<sequence>MLITGMALSSTAFAADGVIHFTGKVVDNVCNVSPTLNVTMDDVSIDTFHAVGDRANPKDFTLVLTDCPDTLNTASIQLDGTANASDLDTFQLDNTGQPGVASGVGLEIKSYSGVVAPGGATDPWPLDKVTGTNSLPFTASYKMTDGKITAGDANVSVQFSVLYN</sequence>
<dbReference type="AlphaFoldDB" id="A0A1S8CGP8"/>
<comment type="caution">
    <text evidence="6">The sequence shown here is derived from an EMBL/GenBank/DDBJ whole genome shotgun (WGS) entry which is preliminary data.</text>
</comment>
<evidence type="ECO:0000256" key="1">
    <source>
        <dbReference type="ARBA" id="ARBA00004561"/>
    </source>
</evidence>
<organism evidence="6 7">
    <name type="scientific">Serratia oryzae</name>
    <dbReference type="NCBI Taxonomy" id="2034155"/>
    <lineage>
        <taxon>Bacteria</taxon>
        <taxon>Pseudomonadati</taxon>
        <taxon>Pseudomonadota</taxon>
        <taxon>Gammaproteobacteria</taxon>
        <taxon>Enterobacterales</taxon>
        <taxon>Yersiniaceae</taxon>
        <taxon>Serratia</taxon>
    </lineage>
</organism>
<feature type="domain" description="Fimbrial-type adhesion" evidence="5">
    <location>
        <begin position="19"/>
        <end position="163"/>
    </location>
</feature>
<keyword evidence="3" id="KW-0732">Signal</keyword>
<keyword evidence="7" id="KW-1185">Reference proteome</keyword>
<dbReference type="PANTHER" id="PTHR33420:SF12">
    <property type="entry name" value="FIMBRIN-LIKE PROTEIN FIMI-RELATED"/>
    <property type="match status" value="1"/>
</dbReference>
<name>A0A1S8CGP8_9GAMM</name>
<reference evidence="6 7" key="1">
    <citation type="submission" date="2016-11" db="EMBL/GenBank/DDBJ databases">
        <title>Rahnella oryzae sp. nov., isolated from rice root.</title>
        <authorList>
            <person name="Zhang X.-X."/>
            <person name="Zhang J."/>
        </authorList>
    </citation>
    <scope>NUCLEOTIDE SEQUENCE [LARGE SCALE GENOMIC DNA]</scope>
    <source>
        <strain evidence="6 7">J11-6</strain>
    </source>
</reference>
<gene>
    <name evidence="6" type="ORF">BMI79_15815</name>
</gene>
<comment type="similarity">
    <text evidence="2">Belongs to the fimbrial protein family.</text>
</comment>
<dbReference type="GO" id="GO:0009289">
    <property type="term" value="C:pilus"/>
    <property type="evidence" value="ECO:0007669"/>
    <property type="project" value="UniProtKB-SubCell"/>
</dbReference>
<dbReference type="InterPro" id="IPR036937">
    <property type="entry name" value="Adhesion_dom_fimbrial_sf"/>
</dbReference>
<dbReference type="Gene3D" id="2.60.40.1090">
    <property type="entry name" value="Fimbrial-type adhesion domain"/>
    <property type="match status" value="1"/>
</dbReference>